<protein>
    <submittedName>
        <fullName evidence="2">Uncharacterized protein</fullName>
    </submittedName>
</protein>
<keyword evidence="1" id="KW-0472">Membrane</keyword>
<evidence type="ECO:0000313" key="3">
    <source>
        <dbReference type="Proteomes" id="UP000006038"/>
    </source>
</evidence>
<keyword evidence="1" id="KW-1133">Transmembrane helix</keyword>
<dbReference type="Gramene" id="OB0078G10020.1">
    <property type="protein sequence ID" value="OB0078G10020.1"/>
    <property type="gene ID" value="OB0078G10020"/>
</dbReference>
<accession>J3KUS9</accession>
<keyword evidence="1" id="KW-0812">Transmembrane</keyword>
<dbReference type="AlphaFoldDB" id="J3KUS9"/>
<keyword evidence="3" id="KW-1185">Reference proteome</keyword>
<dbReference type="Proteomes" id="UP000006038">
    <property type="component" value="Unassembled WGS sequence"/>
</dbReference>
<name>J3KUS9_ORYBR</name>
<evidence type="ECO:0000256" key="1">
    <source>
        <dbReference type="SAM" id="Phobius"/>
    </source>
</evidence>
<organism evidence="2">
    <name type="scientific">Oryza brachyantha</name>
    <name type="common">malo sina</name>
    <dbReference type="NCBI Taxonomy" id="4533"/>
    <lineage>
        <taxon>Eukaryota</taxon>
        <taxon>Viridiplantae</taxon>
        <taxon>Streptophyta</taxon>
        <taxon>Embryophyta</taxon>
        <taxon>Tracheophyta</taxon>
        <taxon>Spermatophyta</taxon>
        <taxon>Magnoliopsida</taxon>
        <taxon>Liliopsida</taxon>
        <taxon>Poales</taxon>
        <taxon>Poaceae</taxon>
        <taxon>BOP clade</taxon>
        <taxon>Oryzoideae</taxon>
        <taxon>Oryzeae</taxon>
        <taxon>Oryzinae</taxon>
        <taxon>Oryza</taxon>
    </lineage>
</organism>
<dbReference type="EnsemblPlants" id="OB0078G10020.1">
    <property type="protein sequence ID" value="OB0078G10020.1"/>
    <property type="gene ID" value="OB0078G10020"/>
</dbReference>
<dbReference type="HOGENOM" id="CLU_2363107_0_0_1"/>
<reference evidence="2" key="1">
    <citation type="submission" date="2015-06" db="UniProtKB">
        <authorList>
            <consortium name="EnsemblPlants"/>
        </authorList>
    </citation>
    <scope>IDENTIFICATION</scope>
</reference>
<evidence type="ECO:0000313" key="2">
    <source>
        <dbReference type="EnsemblPlants" id="OB0078G10020.1"/>
    </source>
</evidence>
<feature type="transmembrane region" description="Helical" evidence="1">
    <location>
        <begin position="35"/>
        <end position="55"/>
    </location>
</feature>
<proteinExistence type="predicted"/>
<sequence>MANNELPPTNLVGCDDARLVVVVSGSMKRTTTPRLPPFLAFLVLLLVDLASRLFCRPRAVCRRPSGGVPYKRMRHASHQFHVVEKMLISHEHHLIN</sequence>